<evidence type="ECO:0000256" key="1">
    <source>
        <dbReference type="ARBA" id="ARBA00022448"/>
    </source>
</evidence>
<reference evidence="5 6" key="1">
    <citation type="journal article" date="2022" name="bioRxiv">
        <title>Ecology and evolution of chlamydial symbionts of arthropods.</title>
        <authorList>
            <person name="Halter T."/>
            <person name="Koestlbacher S."/>
            <person name="Collingro A."/>
            <person name="Sixt B.S."/>
            <person name="Toenshoff E.R."/>
            <person name="Hendrickx F."/>
            <person name="Kostanjsek R."/>
            <person name="Horn M."/>
        </authorList>
    </citation>
    <scope>NUCLEOTIDE SEQUENCE [LARGE SCALE GENOMIC DNA]</scope>
    <source>
        <strain evidence="5">W744xW776</strain>
    </source>
</reference>
<proteinExistence type="predicted"/>
<dbReference type="Gene3D" id="2.40.50.100">
    <property type="match status" value="1"/>
</dbReference>
<dbReference type="InterPro" id="IPR050093">
    <property type="entry name" value="ABC_SmlMolc_Importer"/>
</dbReference>
<dbReference type="EMBL" id="CP075587">
    <property type="protein sequence ID" value="QYF48586.1"/>
    <property type="molecule type" value="Genomic_DNA"/>
</dbReference>
<dbReference type="Pfam" id="PF08402">
    <property type="entry name" value="TOBE_2"/>
    <property type="match status" value="1"/>
</dbReference>
<evidence type="ECO:0000256" key="3">
    <source>
        <dbReference type="ARBA" id="ARBA00022840"/>
    </source>
</evidence>
<evidence type="ECO:0000313" key="5">
    <source>
        <dbReference type="EMBL" id="QYF48586.1"/>
    </source>
</evidence>
<accession>A0ABX8V152</accession>
<keyword evidence="2" id="KW-0547">Nucleotide-binding</keyword>
<dbReference type="InterPro" id="IPR008995">
    <property type="entry name" value="Mo/tungstate-bd_C_term_dom"/>
</dbReference>
<dbReference type="PROSITE" id="PS50893">
    <property type="entry name" value="ABC_TRANSPORTER_2"/>
    <property type="match status" value="1"/>
</dbReference>
<organism evidence="5 6">
    <name type="scientific">Candidatus Rhabdochlamydia oedothoracis</name>
    <dbReference type="NCBI Taxonomy" id="2720720"/>
    <lineage>
        <taxon>Bacteria</taxon>
        <taxon>Pseudomonadati</taxon>
        <taxon>Chlamydiota</taxon>
        <taxon>Chlamydiia</taxon>
        <taxon>Parachlamydiales</taxon>
        <taxon>Candidatus Rhabdochlamydiaceae</taxon>
        <taxon>Candidatus Rhabdochlamydia</taxon>
    </lineage>
</organism>
<protein>
    <submittedName>
        <fullName evidence="5">Spermidine/putrescine import ATP-binding proteinPotA</fullName>
    </submittedName>
</protein>
<keyword evidence="3 5" id="KW-0067">ATP-binding</keyword>
<dbReference type="InterPro" id="IPR003439">
    <property type="entry name" value="ABC_transporter-like_ATP-bd"/>
</dbReference>
<evidence type="ECO:0000313" key="6">
    <source>
        <dbReference type="Proteomes" id="UP000826014"/>
    </source>
</evidence>
<evidence type="ECO:0000259" key="4">
    <source>
        <dbReference type="PROSITE" id="PS50893"/>
    </source>
</evidence>
<keyword evidence="6" id="KW-1185">Reference proteome</keyword>
<name>A0ABX8V152_9BACT</name>
<dbReference type="Pfam" id="PF00005">
    <property type="entry name" value="ABC_tran"/>
    <property type="match status" value="1"/>
</dbReference>
<dbReference type="PANTHER" id="PTHR42781:SF4">
    <property type="entry name" value="SPERMIDINE_PUTRESCINE IMPORT ATP-BINDING PROTEIN POTA"/>
    <property type="match status" value="1"/>
</dbReference>
<dbReference type="SUPFAM" id="SSF50331">
    <property type="entry name" value="MOP-like"/>
    <property type="match status" value="1"/>
</dbReference>
<dbReference type="SMART" id="SM00382">
    <property type="entry name" value="AAA"/>
    <property type="match status" value="1"/>
</dbReference>
<dbReference type="InterPro" id="IPR027417">
    <property type="entry name" value="P-loop_NTPase"/>
</dbReference>
<evidence type="ECO:0000256" key="2">
    <source>
        <dbReference type="ARBA" id="ARBA00022741"/>
    </source>
</evidence>
<dbReference type="Proteomes" id="UP000826014">
    <property type="component" value="Chromosome"/>
</dbReference>
<dbReference type="Gene3D" id="3.40.50.300">
    <property type="entry name" value="P-loop containing nucleotide triphosphate hydrolases"/>
    <property type="match status" value="1"/>
</dbReference>
<gene>
    <name evidence="5" type="ORF">RHABOEDO_000773</name>
</gene>
<dbReference type="InterPro" id="IPR013611">
    <property type="entry name" value="Transp-assoc_OB_typ2"/>
</dbReference>
<dbReference type="InterPro" id="IPR017871">
    <property type="entry name" value="ABC_transporter-like_CS"/>
</dbReference>
<dbReference type="SUPFAM" id="SSF52540">
    <property type="entry name" value="P-loop containing nucleoside triphosphate hydrolases"/>
    <property type="match status" value="1"/>
</dbReference>
<keyword evidence="1" id="KW-0813">Transport</keyword>
<dbReference type="PANTHER" id="PTHR42781">
    <property type="entry name" value="SPERMIDINE/PUTRESCINE IMPORT ATP-BINDING PROTEIN POTA"/>
    <property type="match status" value="1"/>
</dbReference>
<dbReference type="PROSITE" id="PS00211">
    <property type="entry name" value="ABC_TRANSPORTER_1"/>
    <property type="match status" value="1"/>
</dbReference>
<dbReference type="RefSeq" id="WP_215216609.1">
    <property type="nucleotide sequence ID" value="NZ_CP075587.1"/>
</dbReference>
<dbReference type="InterPro" id="IPR003593">
    <property type="entry name" value="AAA+_ATPase"/>
</dbReference>
<feature type="domain" description="ABC transporter" evidence="4">
    <location>
        <begin position="9"/>
        <end position="240"/>
    </location>
</feature>
<dbReference type="GO" id="GO:0005524">
    <property type="term" value="F:ATP binding"/>
    <property type="evidence" value="ECO:0007669"/>
    <property type="project" value="UniProtKB-KW"/>
</dbReference>
<sequence length="368" mass="42294">MITQKTRSIRLEALRKSLDGGVIIPEVNLTIPAGKFFALLGPSGCGKTTLLRLIAGLESAESGRIYLGDSEITNWPIYKRPVNIVFQNYALFPHLNVFNNVAYSLNLKKLSKEIIQQKVIKILESFHLEQHIYKYPSQLSGGQQQRVALARAIVDEPTVLLLDEPLAALDFKLREKMLLELIELQDKLKTTFIYVTHDQFEALTVADQMAIMNHKGEIEQIGTPKEIYEFPISSFVAKFVGTTNILNGQLRYLNQGPEIEIPNLGRFKIDIPQKKEWMDEGRQIMISLRPEKIFISKKAVPNFSNTLKGSVQSIVYHGRSTQYNILIKNEMRIQVFEQNEEHFPQEVIDYDNEVFLYWQKENVVILER</sequence>